<protein>
    <recommendedName>
        <fullName evidence="2">histidine kinase</fullName>
        <ecNumber evidence="2">2.7.13.3</ecNumber>
    </recommendedName>
</protein>
<dbReference type="SUPFAM" id="SSF55781">
    <property type="entry name" value="GAF domain-like"/>
    <property type="match status" value="1"/>
</dbReference>
<dbReference type="Pfam" id="PF01590">
    <property type="entry name" value="GAF"/>
    <property type="match status" value="1"/>
</dbReference>
<dbReference type="InterPro" id="IPR003661">
    <property type="entry name" value="HisK_dim/P_dom"/>
</dbReference>
<gene>
    <name evidence="4" type="ORF">SAMN05421813_11840</name>
</gene>
<dbReference type="InterPro" id="IPR003018">
    <property type="entry name" value="GAF"/>
</dbReference>
<dbReference type="GO" id="GO:0000155">
    <property type="term" value="F:phosphorelay sensor kinase activity"/>
    <property type="evidence" value="ECO:0007669"/>
    <property type="project" value="InterPro"/>
</dbReference>
<dbReference type="PANTHER" id="PTHR43102:SF2">
    <property type="entry name" value="GAF DOMAIN-CONTAINING PROTEIN"/>
    <property type="match status" value="1"/>
</dbReference>
<dbReference type="SMART" id="SM00388">
    <property type="entry name" value="HisKA"/>
    <property type="match status" value="1"/>
</dbReference>
<dbReference type="OrthoDB" id="9811889at2"/>
<dbReference type="Pfam" id="PF00512">
    <property type="entry name" value="HisKA"/>
    <property type="match status" value="1"/>
</dbReference>
<keyword evidence="5" id="KW-1185">Reference proteome</keyword>
<dbReference type="InterPro" id="IPR036890">
    <property type="entry name" value="HATPase_C_sf"/>
</dbReference>
<dbReference type="InterPro" id="IPR036097">
    <property type="entry name" value="HisK_dim/P_sf"/>
</dbReference>
<feature type="domain" description="Histidine kinase" evidence="3">
    <location>
        <begin position="179"/>
        <end position="378"/>
    </location>
</feature>
<keyword evidence="4" id="KW-0808">Transferase</keyword>
<dbReference type="Gene3D" id="3.30.450.40">
    <property type="match status" value="1"/>
</dbReference>
<sequence length="378" mass="42358">MTIPLPLNEVERMHSLSNLDIDYSELENEFSCMLKIVSKITDMDVILLSMVDSHTQWTIAQHGIQITSLPREECICQYTISGTEVFEISNLSKDNRFKNISYVKNEPYLNYYLGIPLEISKGVNIGTLSIMDRHATEINPEKIELLKLIGEEIVNKLKTFNVINGLKTNLSDAIKMQRKIAHDIRNPLAGIIGISDLLIDENEVHEKIEVVEYVTLINSSSKSILEITDNIVTELGDNDSEPYSFNLKTLSDRLSQLFMPLAKNKEVTLDFFINSNKQHIPFSKSKILQIAGSPVSSAIKLSRAGAKISIDLDLGIQSDSNILNIVVKSDTPISVDVNPESVVLNFTKQFVENMNGKFDFSCDEQNGLAYVISLPQTT</sequence>
<evidence type="ECO:0000256" key="2">
    <source>
        <dbReference type="ARBA" id="ARBA00012438"/>
    </source>
</evidence>
<evidence type="ECO:0000313" key="4">
    <source>
        <dbReference type="EMBL" id="SDM64811.1"/>
    </source>
</evidence>
<dbReference type="RefSeq" id="WP_090705377.1">
    <property type="nucleotide sequence ID" value="NZ_FNHH01000018.1"/>
</dbReference>
<dbReference type="SUPFAM" id="SSF55874">
    <property type="entry name" value="ATPase domain of HSP90 chaperone/DNA topoisomerase II/histidine kinase"/>
    <property type="match status" value="1"/>
</dbReference>
<dbReference type="Gene3D" id="1.10.287.130">
    <property type="match status" value="1"/>
</dbReference>
<accession>A0A1G9UXY0</accession>
<dbReference type="CDD" id="cd00082">
    <property type="entry name" value="HisKA"/>
    <property type="match status" value="1"/>
</dbReference>
<name>A0A1G9UXY0_9SPHI</name>
<dbReference type="PROSITE" id="PS50109">
    <property type="entry name" value="HIS_KIN"/>
    <property type="match status" value="1"/>
</dbReference>
<evidence type="ECO:0000313" key="5">
    <source>
        <dbReference type="Proteomes" id="UP000199226"/>
    </source>
</evidence>
<comment type="catalytic activity">
    <reaction evidence="1">
        <text>ATP + protein L-histidine = ADP + protein N-phospho-L-histidine.</text>
        <dbReference type="EC" id="2.7.13.3"/>
    </reaction>
</comment>
<proteinExistence type="predicted"/>
<dbReference type="STRING" id="990371.SAMN05421813_11840"/>
<dbReference type="EC" id="2.7.13.3" evidence="2"/>
<dbReference type="InterPro" id="IPR029016">
    <property type="entry name" value="GAF-like_dom_sf"/>
</dbReference>
<dbReference type="PANTHER" id="PTHR43102">
    <property type="entry name" value="SLR1143 PROTEIN"/>
    <property type="match status" value="1"/>
</dbReference>
<dbReference type="Proteomes" id="UP000199226">
    <property type="component" value="Unassembled WGS sequence"/>
</dbReference>
<keyword evidence="4" id="KW-0418">Kinase</keyword>
<dbReference type="InterPro" id="IPR005467">
    <property type="entry name" value="His_kinase_dom"/>
</dbReference>
<evidence type="ECO:0000259" key="3">
    <source>
        <dbReference type="PROSITE" id="PS50109"/>
    </source>
</evidence>
<evidence type="ECO:0000256" key="1">
    <source>
        <dbReference type="ARBA" id="ARBA00000085"/>
    </source>
</evidence>
<organism evidence="4 5">
    <name type="scientific">Daejeonella rubra</name>
    <dbReference type="NCBI Taxonomy" id="990371"/>
    <lineage>
        <taxon>Bacteria</taxon>
        <taxon>Pseudomonadati</taxon>
        <taxon>Bacteroidota</taxon>
        <taxon>Sphingobacteriia</taxon>
        <taxon>Sphingobacteriales</taxon>
        <taxon>Sphingobacteriaceae</taxon>
        <taxon>Daejeonella</taxon>
    </lineage>
</organism>
<dbReference type="EMBL" id="FNHH01000018">
    <property type="protein sequence ID" value="SDM64811.1"/>
    <property type="molecule type" value="Genomic_DNA"/>
</dbReference>
<reference evidence="5" key="1">
    <citation type="submission" date="2016-10" db="EMBL/GenBank/DDBJ databases">
        <authorList>
            <person name="Varghese N."/>
            <person name="Submissions S."/>
        </authorList>
    </citation>
    <scope>NUCLEOTIDE SEQUENCE [LARGE SCALE GENOMIC DNA]</scope>
    <source>
        <strain evidence="5">DSM 24536</strain>
    </source>
</reference>
<dbReference type="SUPFAM" id="SSF47384">
    <property type="entry name" value="Homodimeric domain of signal transducing histidine kinase"/>
    <property type="match status" value="1"/>
</dbReference>
<dbReference type="AlphaFoldDB" id="A0A1G9UXY0"/>